<reference evidence="3 4" key="1">
    <citation type="submission" date="2024-09" db="EMBL/GenBank/DDBJ databases">
        <authorList>
            <person name="Sun Q."/>
            <person name="Mori K."/>
        </authorList>
    </citation>
    <scope>NUCLEOTIDE SEQUENCE [LARGE SCALE GENOMIC DNA]</scope>
    <source>
        <strain evidence="3 4">TBRC 1432</strain>
    </source>
</reference>
<dbReference type="EMBL" id="JBHLUD010000002">
    <property type="protein sequence ID" value="MFC0541587.1"/>
    <property type="molecule type" value="Genomic_DNA"/>
</dbReference>
<dbReference type="SUPFAM" id="SSF50939">
    <property type="entry name" value="Sialidases"/>
    <property type="match status" value="2"/>
</dbReference>
<feature type="signal peptide" evidence="2">
    <location>
        <begin position="1"/>
        <end position="30"/>
    </location>
</feature>
<evidence type="ECO:0000313" key="3">
    <source>
        <dbReference type="EMBL" id="MFC0541587.1"/>
    </source>
</evidence>
<keyword evidence="3" id="KW-0378">Hydrolase</keyword>
<dbReference type="EC" id="3.2.1.-" evidence="3"/>
<organism evidence="3 4">
    <name type="scientific">Kutzneria chonburiensis</name>
    <dbReference type="NCBI Taxonomy" id="1483604"/>
    <lineage>
        <taxon>Bacteria</taxon>
        <taxon>Bacillati</taxon>
        <taxon>Actinomycetota</taxon>
        <taxon>Actinomycetes</taxon>
        <taxon>Pseudonocardiales</taxon>
        <taxon>Pseudonocardiaceae</taxon>
        <taxon>Kutzneria</taxon>
    </lineage>
</organism>
<protein>
    <submittedName>
        <fullName evidence="3">Sialidase family protein</fullName>
        <ecNumber evidence="3">3.2.1.-</ecNumber>
    </submittedName>
</protein>
<proteinExistence type="predicted"/>
<gene>
    <name evidence="3" type="ORF">ACFFH7_08850</name>
</gene>
<accession>A0ABV6MNA9</accession>
<feature type="chain" id="PRO_5045336855" evidence="2">
    <location>
        <begin position="31"/>
        <end position="632"/>
    </location>
</feature>
<keyword evidence="2" id="KW-0732">Signal</keyword>
<sequence>MYRTRPTLSLLATVALAAAGLGVVAAPAGAAPFGYASLKAIQQHHVSGLLATVLNGEDPAIHGQSLAPRDVRRAAPAPCTNRFGDDVKVNQNCLNISDPDLQGRGQAQNETWLSADPNNASHLLASYNDYRRGDGTCGVSYSLDGGGTWADSTVPNGFTRGTAFGGAPRQYWQAGGDTSTAWDTKGNAYLSCQVFNRGAGTSANPDQSSAFYVYRSTGTNGASFNFTGRPVAEHDDTAGAGDFLLDKQLITVDNHAGSPFADRVYLTWTTFAADGTGYIYESHSADYGESFSAPVLVSTTSALCDNTFGLPTPGGTCNENQDSQPFTGPDGALYVAFNNFNNAVAGTENRSQVLLARSTDGGASFSAPVRVGYFYELPDCAAYQNGLDPGRACVPEKGPSTNSIFRASNYPIGAVDPTHANRVVVTYGSYINRNSNEATGCTPAGISAATGGNLYTGVKTGTCNNDIVLSTSTNSGTSFTGGSTDPRALAVVTTAGGQARTDQFWQAAAFSPNGTLAVSYYDRQYGSDENLGFSDITASTSSNLSAFRHVRATSSSMPPPTQFSGTFIGDYAGIAVTGRTVYPIWSDTRPTDQFLCPGTGTPTTPPAVCEGGAPNASVANDEDAYTTGIPLR</sequence>
<dbReference type="RefSeq" id="WP_273942385.1">
    <property type="nucleotide sequence ID" value="NZ_CP097263.1"/>
</dbReference>
<evidence type="ECO:0000256" key="1">
    <source>
        <dbReference type="SAM" id="MobiDB-lite"/>
    </source>
</evidence>
<comment type="caution">
    <text evidence="3">The sequence shown here is derived from an EMBL/GenBank/DDBJ whole genome shotgun (WGS) entry which is preliminary data.</text>
</comment>
<dbReference type="Proteomes" id="UP001589810">
    <property type="component" value="Unassembled WGS sequence"/>
</dbReference>
<dbReference type="GO" id="GO:0016798">
    <property type="term" value="F:hydrolase activity, acting on glycosyl bonds"/>
    <property type="evidence" value="ECO:0007669"/>
    <property type="project" value="UniProtKB-KW"/>
</dbReference>
<feature type="region of interest" description="Disordered" evidence="1">
    <location>
        <begin position="612"/>
        <end position="632"/>
    </location>
</feature>
<name>A0ABV6MNA9_9PSEU</name>
<keyword evidence="3" id="KW-0326">Glycosidase</keyword>
<dbReference type="InterPro" id="IPR036278">
    <property type="entry name" value="Sialidase_sf"/>
</dbReference>
<dbReference type="CDD" id="cd15482">
    <property type="entry name" value="Sialidase_non-viral"/>
    <property type="match status" value="1"/>
</dbReference>
<evidence type="ECO:0000256" key="2">
    <source>
        <dbReference type="SAM" id="SignalP"/>
    </source>
</evidence>
<keyword evidence="4" id="KW-1185">Reference proteome</keyword>
<evidence type="ECO:0000313" key="4">
    <source>
        <dbReference type="Proteomes" id="UP001589810"/>
    </source>
</evidence>